<dbReference type="Proteomes" id="UP001549320">
    <property type="component" value="Unassembled WGS sequence"/>
</dbReference>
<dbReference type="NCBIfam" id="NF033545">
    <property type="entry name" value="transpos_IS630"/>
    <property type="match status" value="1"/>
</dbReference>
<keyword evidence="3" id="KW-1185">Reference proteome</keyword>
<dbReference type="InterPro" id="IPR009057">
    <property type="entry name" value="Homeodomain-like_sf"/>
</dbReference>
<dbReference type="InterPro" id="IPR038717">
    <property type="entry name" value="Tc1-like_DDE_dom"/>
</dbReference>
<dbReference type="SUPFAM" id="SSF46689">
    <property type="entry name" value="Homeodomain-like"/>
    <property type="match status" value="1"/>
</dbReference>
<dbReference type="SUPFAM" id="SSF53098">
    <property type="entry name" value="Ribonuclease H-like"/>
    <property type="match status" value="1"/>
</dbReference>
<dbReference type="Pfam" id="PF13358">
    <property type="entry name" value="DDE_3"/>
    <property type="match status" value="1"/>
</dbReference>
<proteinExistence type="predicted"/>
<dbReference type="InterPro" id="IPR052702">
    <property type="entry name" value="MscS-like_channel"/>
</dbReference>
<dbReference type="PANTHER" id="PTHR30347:SF1">
    <property type="entry name" value="MECHANOSENSITIVE CHANNEL MSCK"/>
    <property type="match status" value="1"/>
</dbReference>
<feature type="domain" description="Tc1-like transposase DDE" evidence="1">
    <location>
        <begin position="180"/>
        <end position="325"/>
    </location>
</feature>
<comment type="caution">
    <text evidence="2">The sequence shown here is derived from an EMBL/GenBank/DDBJ whole genome shotgun (WGS) entry which is preliminary data.</text>
</comment>
<dbReference type="Pfam" id="PF13565">
    <property type="entry name" value="HTH_32"/>
    <property type="match status" value="1"/>
</dbReference>
<sequence length="368" mass="41764">MGDCADGPYRTPATQLQITDAERAKLKARLQVRKAPEDEKLRRRIVLGCADGQSGTVIARRLDTTIQTVSKWRRRYQAYRLAGLNDAPRASRSRSVGDQQVQQIVDKVRQNTPGNATHWSVRQMSRETGVSPAKVQRIWHAFGLKPHLQETFKLSTDAHFVDKVRDVVGLYLAPPDRALVLCVDEKSQIQALDRTQPGLPLTFGKPATRTHEYKSHGTTSLFAALDVATGKVIGQLKRRHRSAEFLQFLKAINAAVPGQQEIHLIMDNYGTHKTEKVRAWLAAHPRYHVHFTPTSASWLNLVERFFSQLSEKWIKRNIHTSVNELEQSIRQYIDRHNENPKPFVWHTSADTILASVARAAFSINSNYL</sequence>
<reference evidence="2 3" key="1">
    <citation type="submission" date="2024-06" db="EMBL/GenBank/DDBJ databases">
        <title>Sorghum-associated microbial communities from plants grown in Nebraska, USA.</title>
        <authorList>
            <person name="Schachtman D."/>
        </authorList>
    </citation>
    <scope>NUCLEOTIDE SEQUENCE [LARGE SCALE GENOMIC DNA]</scope>
    <source>
        <strain evidence="2 3">2709</strain>
    </source>
</reference>
<dbReference type="InterPro" id="IPR036397">
    <property type="entry name" value="RNaseH_sf"/>
</dbReference>
<organism evidence="2 3">
    <name type="scientific">Ottowia thiooxydans</name>
    <dbReference type="NCBI Taxonomy" id="219182"/>
    <lineage>
        <taxon>Bacteria</taxon>
        <taxon>Pseudomonadati</taxon>
        <taxon>Pseudomonadota</taxon>
        <taxon>Betaproteobacteria</taxon>
        <taxon>Burkholderiales</taxon>
        <taxon>Comamonadaceae</taxon>
        <taxon>Ottowia</taxon>
    </lineage>
</organism>
<gene>
    <name evidence="2" type="ORF">ABIE13_005559</name>
</gene>
<evidence type="ECO:0000313" key="3">
    <source>
        <dbReference type="Proteomes" id="UP001549320"/>
    </source>
</evidence>
<protein>
    <submittedName>
        <fullName evidence="2">Transposase</fullName>
    </submittedName>
</protein>
<evidence type="ECO:0000259" key="1">
    <source>
        <dbReference type="Pfam" id="PF13358"/>
    </source>
</evidence>
<dbReference type="InterPro" id="IPR012337">
    <property type="entry name" value="RNaseH-like_sf"/>
</dbReference>
<name>A0ABV2QH89_9BURK</name>
<dbReference type="PANTHER" id="PTHR30347">
    <property type="entry name" value="POTASSIUM CHANNEL RELATED"/>
    <property type="match status" value="1"/>
</dbReference>
<accession>A0ABV2QH89</accession>
<dbReference type="EMBL" id="JBEPSH010000018">
    <property type="protein sequence ID" value="MET4580418.1"/>
    <property type="molecule type" value="Genomic_DNA"/>
</dbReference>
<dbReference type="InterPro" id="IPR047655">
    <property type="entry name" value="Transpos_IS630-like"/>
</dbReference>
<dbReference type="Gene3D" id="3.30.420.10">
    <property type="entry name" value="Ribonuclease H-like superfamily/Ribonuclease H"/>
    <property type="match status" value="1"/>
</dbReference>
<evidence type="ECO:0000313" key="2">
    <source>
        <dbReference type="EMBL" id="MET4580418.1"/>
    </source>
</evidence>
<dbReference type="RefSeq" id="WP_354449339.1">
    <property type="nucleotide sequence ID" value="NZ_JBEPSH010000018.1"/>
</dbReference>